<evidence type="ECO:0000259" key="12">
    <source>
        <dbReference type="SMART" id="SM01117"/>
    </source>
</evidence>
<dbReference type="Gene3D" id="3.10.120.10">
    <property type="entry name" value="Cytochrome b5-like heme/steroid binding domain"/>
    <property type="match status" value="1"/>
</dbReference>
<dbReference type="SMART" id="SM01117">
    <property type="entry name" value="Cyt-b5"/>
    <property type="match status" value="1"/>
</dbReference>
<dbReference type="GO" id="GO:0005496">
    <property type="term" value="F:steroid binding"/>
    <property type="evidence" value="ECO:0007669"/>
    <property type="project" value="UniProtKB-KW"/>
</dbReference>
<evidence type="ECO:0000256" key="6">
    <source>
        <dbReference type="ARBA" id="ARBA00022989"/>
    </source>
</evidence>
<keyword evidence="5" id="KW-0735">Signal-anchor</keyword>
<feature type="compositionally biased region" description="Basic and acidic residues" evidence="10">
    <location>
        <begin position="233"/>
        <end position="245"/>
    </location>
</feature>
<dbReference type="EMBL" id="CAJGYO010000007">
    <property type="protein sequence ID" value="CAD6243306.1"/>
    <property type="molecule type" value="Genomic_DNA"/>
</dbReference>
<evidence type="ECO:0000256" key="7">
    <source>
        <dbReference type="ARBA" id="ARBA00023121"/>
    </source>
</evidence>
<evidence type="ECO:0000256" key="11">
    <source>
        <dbReference type="SAM" id="Phobius"/>
    </source>
</evidence>
<feature type="transmembrane region" description="Helical" evidence="11">
    <location>
        <begin position="25"/>
        <end position="46"/>
    </location>
</feature>
<keyword evidence="3" id="KW-0754">Steroid-binding</keyword>
<keyword evidence="7" id="KW-0446">Lipid-binding</keyword>
<dbReference type="PANTHER" id="PTHR10281">
    <property type="entry name" value="MEMBRANE-ASSOCIATED PROGESTERONE RECEPTOR COMPONENT-RELATED"/>
    <property type="match status" value="1"/>
</dbReference>
<evidence type="ECO:0000256" key="8">
    <source>
        <dbReference type="ARBA" id="ARBA00023136"/>
    </source>
</evidence>
<proteinExistence type="inferred from homology"/>
<reference evidence="13" key="1">
    <citation type="submission" date="2020-10" db="EMBL/GenBank/DDBJ databases">
        <authorList>
            <person name="Han B."/>
            <person name="Lu T."/>
            <person name="Zhao Q."/>
            <person name="Huang X."/>
            <person name="Zhao Y."/>
        </authorList>
    </citation>
    <scope>NUCLEOTIDE SEQUENCE</scope>
</reference>
<name>A0A811PFP5_9POAL</name>
<dbReference type="InterPro" id="IPR036400">
    <property type="entry name" value="Cyt_B5-like_heme/steroid_sf"/>
</dbReference>
<evidence type="ECO:0000313" key="13">
    <source>
        <dbReference type="EMBL" id="CAD6243306.1"/>
    </source>
</evidence>
<dbReference type="InterPro" id="IPR050577">
    <property type="entry name" value="MAPR/NEUFC/NENF-like"/>
</dbReference>
<dbReference type="SUPFAM" id="SSF55856">
    <property type="entry name" value="Cytochrome b5-like heme/steroid binding domain"/>
    <property type="match status" value="1"/>
</dbReference>
<dbReference type="GO" id="GO:0005886">
    <property type="term" value="C:plasma membrane"/>
    <property type="evidence" value="ECO:0007669"/>
    <property type="project" value="UniProtKB-SubCell"/>
</dbReference>
<dbReference type="GO" id="GO:0005783">
    <property type="term" value="C:endoplasmic reticulum"/>
    <property type="evidence" value="ECO:0007669"/>
    <property type="project" value="TreeGrafter"/>
</dbReference>
<comment type="subcellular location">
    <subcellularLocation>
        <location evidence="1">Cell membrane</location>
        <topology evidence="1">Single-pass type II membrane protein</topology>
    </subcellularLocation>
</comment>
<dbReference type="FunFam" id="3.10.120.10:FF:000006">
    <property type="entry name" value="Membrane steroid-binding protein 1"/>
    <property type="match status" value="1"/>
</dbReference>
<evidence type="ECO:0000256" key="1">
    <source>
        <dbReference type="ARBA" id="ARBA00004401"/>
    </source>
</evidence>
<feature type="domain" description="Cytochrome b5 heme-binding" evidence="12">
    <location>
        <begin position="76"/>
        <end position="172"/>
    </location>
</feature>
<dbReference type="Proteomes" id="UP000604825">
    <property type="component" value="Unassembled WGS sequence"/>
</dbReference>
<accession>A0A811PFP5</accession>
<evidence type="ECO:0000256" key="5">
    <source>
        <dbReference type="ARBA" id="ARBA00022968"/>
    </source>
</evidence>
<evidence type="ECO:0000256" key="10">
    <source>
        <dbReference type="SAM" id="MobiDB-lite"/>
    </source>
</evidence>
<protein>
    <recommendedName>
        <fullName evidence="12">Cytochrome b5 heme-binding domain-containing protein</fullName>
    </recommendedName>
</protein>
<organism evidence="13 14">
    <name type="scientific">Miscanthus lutarioriparius</name>
    <dbReference type="NCBI Taxonomy" id="422564"/>
    <lineage>
        <taxon>Eukaryota</taxon>
        <taxon>Viridiplantae</taxon>
        <taxon>Streptophyta</taxon>
        <taxon>Embryophyta</taxon>
        <taxon>Tracheophyta</taxon>
        <taxon>Spermatophyta</taxon>
        <taxon>Magnoliopsida</taxon>
        <taxon>Liliopsida</taxon>
        <taxon>Poales</taxon>
        <taxon>Poaceae</taxon>
        <taxon>PACMAD clade</taxon>
        <taxon>Panicoideae</taxon>
        <taxon>Andropogonodae</taxon>
        <taxon>Andropogoneae</taxon>
        <taxon>Saccharinae</taxon>
        <taxon>Miscanthus</taxon>
    </lineage>
</organism>
<dbReference type="InterPro" id="IPR001199">
    <property type="entry name" value="Cyt_B5-like_heme/steroid-bd"/>
</dbReference>
<keyword evidence="14" id="KW-1185">Reference proteome</keyword>
<dbReference type="Pfam" id="PF00173">
    <property type="entry name" value="Cyt-b5"/>
    <property type="match status" value="1"/>
</dbReference>
<feature type="compositionally biased region" description="Basic and acidic residues" evidence="10">
    <location>
        <begin position="316"/>
        <end position="356"/>
    </location>
</feature>
<feature type="compositionally biased region" description="Basic and acidic residues" evidence="10">
    <location>
        <begin position="289"/>
        <end position="305"/>
    </location>
</feature>
<dbReference type="AlphaFoldDB" id="A0A811PFP5"/>
<evidence type="ECO:0000256" key="2">
    <source>
        <dbReference type="ARBA" id="ARBA00022475"/>
    </source>
</evidence>
<sequence>MAMAMAEWWDAATAAVAAYTGMTPAAFFTAVAVAVALYVAVSGLLARPAQTSTRREEVAAERAFEPLPPPVQLGEVTEEELRAYDGSDPKKPLLMAIKGQIYDVTQSRIFYGPGGPYALFAGRDASRALAKMSFEASDLTGDISGLGPFEVEALQEWEQKFKSKYVTVGIIKKTVPFSEGDTARSAVTTERDIDASTIEIDDVPEPKETGMTNQGSVAEKIMESPDVDVSTSSHEDTEEKAKELPDSDVTNTSSQVDAVEKPEETPNAVVKNRSIEDAVEPKLTPQVVDGKDTCEPEDATEKPGEAADAVELKNTTGHEDAKQPKETRNEDQKDVSSHEHGEENPKETSDLEVKNA</sequence>
<evidence type="ECO:0000256" key="4">
    <source>
        <dbReference type="ARBA" id="ARBA00022692"/>
    </source>
</evidence>
<keyword evidence="8 11" id="KW-0472">Membrane</keyword>
<keyword evidence="6 11" id="KW-1133">Transmembrane helix</keyword>
<evidence type="ECO:0000313" key="14">
    <source>
        <dbReference type="Proteomes" id="UP000604825"/>
    </source>
</evidence>
<keyword evidence="2" id="KW-1003">Cell membrane</keyword>
<dbReference type="OrthoDB" id="547796at2759"/>
<evidence type="ECO:0000256" key="9">
    <source>
        <dbReference type="ARBA" id="ARBA00038357"/>
    </source>
</evidence>
<feature type="region of interest" description="Disordered" evidence="10">
    <location>
        <begin position="203"/>
        <end position="356"/>
    </location>
</feature>
<comment type="similarity">
    <text evidence="9">Belongs to the cytochrome b5 family. MAPR subfamily.</text>
</comment>
<dbReference type="PANTHER" id="PTHR10281:SF45">
    <property type="entry name" value="MEMBRANE STEROID-BINDING PROTEIN 2"/>
    <property type="match status" value="1"/>
</dbReference>
<comment type="caution">
    <text evidence="13">The sequence shown here is derived from an EMBL/GenBank/DDBJ whole genome shotgun (WGS) entry which is preliminary data.</text>
</comment>
<evidence type="ECO:0000256" key="3">
    <source>
        <dbReference type="ARBA" id="ARBA00022665"/>
    </source>
</evidence>
<keyword evidence="4 11" id="KW-0812">Transmembrane</keyword>
<gene>
    <name evidence="13" type="ORF">NCGR_LOCUS28523</name>
</gene>